<comment type="caution">
    <text evidence="1">The sequence shown here is derived from an EMBL/GenBank/DDBJ whole genome shotgun (WGS) entry which is preliminary data.</text>
</comment>
<reference evidence="2" key="1">
    <citation type="journal article" date="2020" name="Nat. Commun.">
        <title>Genome sequence of the cluster root forming white lupin.</title>
        <authorList>
            <person name="Hufnagel B."/>
            <person name="Marques A."/>
            <person name="Soriano A."/>
            <person name="Marques L."/>
            <person name="Divol F."/>
            <person name="Doumas P."/>
            <person name="Sallet E."/>
            <person name="Mancinotti D."/>
            <person name="Carrere S."/>
            <person name="Marande W."/>
            <person name="Arribat S."/>
            <person name="Keller J."/>
            <person name="Huneau C."/>
            <person name="Blein T."/>
            <person name="Aime D."/>
            <person name="Laguerre M."/>
            <person name="Taylor J."/>
            <person name="Schubert V."/>
            <person name="Nelson M."/>
            <person name="Geu-Flores F."/>
            <person name="Crespi M."/>
            <person name="Gallardo-Guerrero K."/>
            <person name="Delaux P.-M."/>
            <person name="Salse J."/>
            <person name="Berges H."/>
            <person name="Guyot R."/>
            <person name="Gouzy J."/>
            <person name="Peret B."/>
        </authorList>
    </citation>
    <scope>NUCLEOTIDE SEQUENCE [LARGE SCALE GENOMIC DNA]</scope>
    <source>
        <strain evidence="2">cv. Amiga</strain>
    </source>
</reference>
<gene>
    <name evidence="1" type="ORF">Lalb_Chr05g0228871</name>
</gene>
<dbReference type="AlphaFoldDB" id="A0A6A4QLB1"/>
<sequence>MTGFEASALALMLSHHSVGFLGWGSFNSVRSEQVQTISVARSAKALYSDSVLDLDTTFYFLEDQETSVSPRKTH</sequence>
<proteinExistence type="predicted"/>
<accession>A0A6A4QLB1</accession>
<protein>
    <submittedName>
        <fullName evidence="1">Uncharacterized protein</fullName>
    </submittedName>
</protein>
<dbReference type="EMBL" id="WOCE01000005">
    <property type="protein sequence ID" value="KAE9614503.1"/>
    <property type="molecule type" value="Genomic_DNA"/>
</dbReference>
<evidence type="ECO:0000313" key="2">
    <source>
        <dbReference type="Proteomes" id="UP000447434"/>
    </source>
</evidence>
<keyword evidence="2" id="KW-1185">Reference proteome</keyword>
<dbReference type="OrthoDB" id="922467at2759"/>
<dbReference type="Proteomes" id="UP000447434">
    <property type="component" value="Chromosome 5"/>
</dbReference>
<name>A0A6A4QLB1_LUPAL</name>
<evidence type="ECO:0000313" key="1">
    <source>
        <dbReference type="EMBL" id="KAE9614503.1"/>
    </source>
</evidence>
<organism evidence="1 2">
    <name type="scientific">Lupinus albus</name>
    <name type="common">White lupine</name>
    <name type="synonym">Lupinus termis</name>
    <dbReference type="NCBI Taxonomy" id="3870"/>
    <lineage>
        <taxon>Eukaryota</taxon>
        <taxon>Viridiplantae</taxon>
        <taxon>Streptophyta</taxon>
        <taxon>Embryophyta</taxon>
        <taxon>Tracheophyta</taxon>
        <taxon>Spermatophyta</taxon>
        <taxon>Magnoliopsida</taxon>
        <taxon>eudicotyledons</taxon>
        <taxon>Gunneridae</taxon>
        <taxon>Pentapetalae</taxon>
        <taxon>rosids</taxon>
        <taxon>fabids</taxon>
        <taxon>Fabales</taxon>
        <taxon>Fabaceae</taxon>
        <taxon>Papilionoideae</taxon>
        <taxon>50 kb inversion clade</taxon>
        <taxon>genistoids sensu lato</taxon>
        <taxon>core genistoids</taxon>
        <taxon>Genisteae</taxon>
        <taxon>Lupinus</taxon>
    </lineage>
</organism>